<feature type="DNA-binding region" description="Homeobox" evidence="2">
    <location>
        <begin position="3"/>
        <end position="28"/>
    </location>
</feature>
<dbReference type="CDD" id="cd00086">
    <property type="entry name" value="homeodomain"/>
    <property type="match status" value="1"/>
</dbReference>
<dbReference type="InterPro" id="IPR009057">
    <property type="entry name" value="Homeodomain-like_sf"/>
</dbReference>
<evidence type="ECO:0000313" key="5">
    <source>
        <dbReference type="Proteomes" id="UP000887578"/>
    </source>
</evidence>
<evidence type="ECO:0000256" key="3">
    <source>
        <dbReference type="SAM" id="MobiDB-lite"/>
    </source>
</evidence>
<dbReference type="InterPro" id="IPR001356">
    <property type="entry name" value="HD"/>
</dbReference>
<sequence>MLREKTGFTDTQIGDWFRNRRRNVKKSYGGIPKWEAPATGRKRRSSFMSNASFDSASPKSTTPTPITTSSPLNASNPLLSALLSSKPTTIAVNVSLNSTLTSSTSIDQNSSSETSSTDDSGFIDVVSVNSESSLNLQNIHNENSQPPEKRTKLWSVNDIIE</sequence>
<feature type="region of interest" description="Disordered" evidence="3">
    <location>
        <begin position="101"/>
        <end position="121"/>
    </location>
</feature>
<dbReference type="SUPFAM" id="SSF46689">
    <property type="entry name" value="Homeodomain-like"/>
    <property type="match status" value="1"/>
</dbReference>
<feature type="compositionally biased region" description="Low complexity" evidence="3">
    <location>
        <begin position="55"/>
        <end position="74"/>
    </location>
</feature>
<dbReference type="AlphaFoldDB" id="A0A914QXW4"/>
<keyword evidence="2" id="KW-0371">Homeobox</keyword>
<accession>A0A914QXW4</accession>
<organism evidence="5 6">
    <name type="scientific">Panagrolaimus davidi</name>
    <dbReference type="NCBI Taxonomy" id="227884"/>
    <lineage>
        <taxon>Eukaryota</taxon>
        <taxon>Metazoa</taxon>
        <taxon>Ecdysozoa</taxon>
        <taxon>Nematoda</taxon>
        <taxon>Chromadorea</taxon>
        <taxon>Rhabditida</taxon>
        <taxon>Tylenchina</taxon>
        <taxon>Panagrolaimomorpha</taxon>
        <taxon>Panagrolaimoidea</taxon>
        <taxon>Panagrolaimidae</taxon>
        <taxon>Panagrolaimus</taxon>
    </lineage>
</organism>
<protein>
    <submittedName>
        <fullName evidence="6">Homeobox domain-containing protein</fullName>
    </submittedName>
</protein>
<comment type="subcellular location">
    <subcellularLocation>
        <location evidence="1 2">Nucleus</location>
    </subcellularLocation>
</comment>
<proteinExistence type="predicted"/>
<keyword evidence="2" id="KW-0539">Nucleus</keyword>
<dbReference type="Proteomes" id="UP000887578">
    <property type="component" value="Unplaced"/>
</dbReference>
<evidence type="ECO:0000313" key="6">
    <source>
        <dbReference type="WBParaSite" id="PDA_v2.g8709.t1"/>
    </source>
</evidence>
<keyword evidence="5" id="KW-1185">Reference proteome</keyword>
<keyword evidence="2" id="KW-0238">DNA-binding</keyword>
<feature type="domain" description="Homeobox" evidence="4">
    <location>
        <begin position="1"/>
        <end position="27"/>
    </location>
</feature>
<feature type="region of interest" description="Disordered" evidence="3">
    <location>
        <begin position="28"/>
        <end position="74"/>
    </location>
</feature>
<evidence type="ECO:0000256" key="1">
    <source>
        <dbReference type="ARBA" id="ARBA00004123"/>
    </source>
</evidence>
<evidence type="ECO:0000259" key="4">
    <source>
        <dbReference type="PROSITE" id="PS50071"/>
    </source>
</evidence>
<reference evidence="6" key="1">
    <citation type="submission" date="2022-11" db="UniProtKB">
        <authorList>
            <consortium name="WormBaseParasite"/>
        </authorList>
    </citation>
    <scope>IDENTIFICATION</scope>
</reference>
<dbReference type="PROSITE" id="PS50071">
    <property type="entry name" value="HOMEOBOX_2"/>
    <property type="match status" value="1"/>
</dbReference>
<dbReference type="GO" id="GO:0003677">
    <property type="term" value="F:DNA binding"/>
    <property type="evidence" value="ECO:0007669"/>
    <property type="project" value="UniProtKB-UniRule"/>
</dbReference>
<dbReference type="WBParaSite" id="PDA_v2.g8709.t1">
    <property type="protein sequence ID" value="PDA_v2.g8709.t1"/>
    <property type="gene ID" value="PDA_v2.g8709"/>
</dbReference>
<name>A0A914QXW4_9BILA</name>
<dbReference type="GO" id="GO:0005634">
    <property type="term" value="C:nucleus"/>
    <property type="evidence" value="ECO:0007669"/>
    <property type="project" value="UniProtKB-SubCell"/>
</dbReference>
<evidence type="ECO:0000256" key="2">
    <source>
        <dbReference type="PROSITE-ProRule" id="PRU00108"/>
    </source>
</evidence>
<dbReference type="Gene3D" id="1.10.10.60">
    <property type="entry name" value="Homeodomain-like"/>
    <property type="match status" value="1"/>
</dbReference>